<dbReference type="PhylomeDB" id="A0A022R144"/>
<keyword evidence="2" id="KW-1185">Reference proteome</keyword>
<sequence>MSRKRDNLAVVLDGILVGLPPLPSSAPTIFRVDDDLRSPSSEHYEPKLISIGPFHYGKAHLQKMEIHKLRYLKNLLKETRESSVDRYIAAMRPLEKRARACYLEGDLGDFTSDQFVLMMLVDGCFVIEFLRKLFWVNLREKDDPVFRYRGLLGKVQLDLILLENQVPFFVLDKLFSMTIDESDDVTILFLIRFYAGCVSPWPIDFWDQDVAMEDVDHLLGLLHRLWCSSVTKLDDKKGEVEAVKSVSELKEFGIEFEKIKKTDCGLNIQFIDGVLKLPGVIFADVTERVFRNLIAYEHYFIEGRPRFVSNYIYFVRSLVSSSNDVKLLRDVCIVTSPFRNDEKISLMLESLSTNVYVTSYYSDICSKVIEHCDCEMDGDFEEGGQSNTS</sequence>
<evidence type="ECO:0000313" key="1">
    <source>
        <dbReference type="EMBL" id="EYU32505.1"/>
    </source>
</evidence>
<dbReference type="PANTHER" id="PTHR31170:SF25">
    <property type="entry name" value="BNAA09G04570D PROTEIN"/>
    <property type="match status" value="1"/>
</dbReference>
<accession>A0A022R144</accession>
<dbReference type="InterPro" id="IPR004158">
    <property type="entry name" value="DUF247_pln"/>
</dbReference>
<name>A0A022R144_ERYGU</name>
<dbReference type="EMBL" id="KI630834">
    <property type="protein sequence ID" value="EYU32505.1"/>
    <property type="molecule type" value="Genomic_DNA"/>
</dbReference>
<reference evidence="1 2" key="1">
    <citation type="journal article" date="2013" name="Proc. Natl. Acad. Sci. U.S.A.">
        <title>Fine-scale variation in meiotic recombination in Mimulus inferred from population shotgun sequencing.</title>
        <authorList>
            <person name="Hellsten U."/>
            <person name="Wright K.M."/>
            <person name="Jenkins J."/>
            <person name="Shu S."/>
            <person name="Yuan Y."/>
            <person name="Wessler S.R."/>
            <person name="Schmutz J."/>
            <person name="Willis J.H."/>
            <person name="Rokhsar D.S."/>
        </authorList>
    </citation>
    <scope>NUCLEOTIDE SEQUENCE [LARGE SCALE GENOMIC DNA]</scope>
    <source>
        <strain evidence="2">cv. DUN x IM62</strain>
    </source>
</reference>
<dbReference type="STRING" id="4155.A0A022R144"/>
<protein>
    <submittedName>
        <fullName evidence="1">Uncharacterized protein</fullName>
    </submittedName>
</protein>
<dbReference type="AlphaFoldDB" id="A0A022R144"/>
<gene>
    <name evidence="1" type="ORF">MIMGU_mgv1a007984mg</name>
</gene>
<organism evidence="1 2">
    <name type="scientific">Erythranthe guttata</name>
    <name type="common">Yellow monkey flower</name>
    <name type="synonym">Mimulus guttatus</name>
    <dbReference type="NCBI Taxonomy" id="4155"/>
    <lineage>
        <taxon>Eukaryota</taxon>
        <taxon>Viridiplantae</taxon>
        <taxon>Streptophyta</taxon>
        <taxon>Embryophyta</taxon>
        <taxon>Tracheophyta</taxon>
        <taxon>Spermatophyta</taxon>
        <taxon>Magnoliopsida</taxon>
        <taxon>eudicotyledons</taxon>
        <taxon>Gunneridae</taxon>
        <taxon>Pentapetalae</taxon>
        <taxon>asterids</taxon>
        <taxon>lamiids</taxon>
        <taxon>Lamiales</taxon>
        <taxon>Phrymaceae</taxon>
        <taxon>Erythranthe</taxon>
    </lineage>
</organism>
<dbReference type="KEGG" id="egt:105963450"/>
<evidence type="ECO:0000313" key="2">
    <source>
        <dbReference type="Proteomes" id="UP000030748"/>
    </source>
</evidence>
<dbReference type="eggNOG" id="ENOG502QRKH">
    <property type="taxonomic scope" value="Eukaryota"/>
</dbReference>
<dbReference type="OrthoDB" id="672127at2759"/>
<proteinExistence type="predicted"/>
<dbReference type="Pfam" id="PF03140">
    <property type="entry name" value="DUF247"/>
    <property type="match status" value="1"/>
</dbReference>
<dbReference type="Proteomes" id="UP000030748">
    <property type="component" value="Unassembled WGS sequence"/>
</dbReference>
<dbReference type="PANTHER" id="PTHR31170">
    <property type="entry name" value="BNAC04G53230D PROTEIN"/>
    <property type="match status" value="1"/>
</dbReference>
<dbReference type="OMA" id="AYEHYFI"/>